<gene>
    <name evidence="1" type="ORF">IAB89_05315</name>
</gene>
<protein>
    <submittedName>
        <fullName evidence="1">Uncharacterized protein</fullName>
    </submittedName>
</protein>
<reference evidence="1" key="1">
    <citation type="submission" date="2020-10" db="EMBL/GenBank/DDBJ databases">
        <authorList>
            <person name="Gilroy R."/>
        </authorList>
    </citation>
    <scope>NUCLEOTIDE SEQUENCE</scope>
    <source>
        <strain evidence="1">ChiSxjej1B13-7958</strain>
    </source>
</reference>
<evidence type="ECO:0000313" key="1">
    <source>
        <dbReference type="EMBL" id="HIR47063.1"/>
    </source>
</evidence>
<accession>A0A9D1AP91</accession>
<sequence length="130" mass="14006">MAAAVGYEDYAVAALPAAVRNWAGELIAIPSYSEHPQEAFDLITKIPSGEFDEKMAMASNGIPADTRNEEWPEMLAGVHEAFNVQTGVYDWNCGLNENGDLGTAFQDPAAKLFEGSLDGQGFVEAMDALY</sequence>
<comment type="caution">
    <text evidence="1">The sequence shown here is derived from an EMBL/GenBank/DDBJ whole genome shotgun (WGS) entry which is preliminary data.</text>
</comment>
<name>A0A9D1AP91_9FIRM</name>
<dbReference type="EMBL" id="DVGZ01000052">
    <property type="protein sequence ID" value="HIR47063.1"/>
    <property type="molecule type" value="Genomic_DNA"/>
</dbReference>
<dbReference type="SUPFAM" id="SSF53850">
    <property type="entry name" value="Periplasmic binding protein-like II"/>
    <property type="match status" value="1"/>
</dbReference>
<dbReference type="Proteomes" id="UP000824242">
    <property type="component" value="Unassembled WGS sequence"/>
</dbReference>
<dbReference type="AlphaFoldDB" id="A0A9D1AP91"/>
<evidence type="ECO:0000313" key="2">
    <source>
        <dbReference type="Proteomes" id="UP000824242"/>
    </source>
</evidence>
<proteinExistence type="predicted"/>
<organism evidence="1 2">
    <name type="scientific">Candidatus Caccousia avicola</name>
    <dbReference type="NCBI Taxonomy" id="2840721"/>
    <lineage>
        <taxon>Bacteria</taxon>
        <taxon>Bacillati</taxon>
        <taxon>Bacillota</taxon>
        <taxon>Clostridia</taxon>
        <taxon>Eubacteriales</taxon>
        <taxon>Oscillospiraceae</taxon>
        <taxon>Oscillospiraceae incertae sedis</taxon>
        <taxon>Candidatus Caccousia</taxon>
    </lineage>
</organism>
<reference evidence="1" key="2">
    <citation type="journal article" date="2021" name="PeerJ">
        <title>Extensive microbial diversity within the chicken gut microbiome revealed by metagenomics and culture.</title>
        <authorList>
            <person name="Gilroy R."/>
            <person name="Ravi A."/>
            <person name="Getino M."/>
            <person name="Pursley I."/>
            <person name="Horton D.L."/>
            <person name="Alikhan N.F."/>
            <person name="Baker D."/>
            <person name="Gharbi K."/>
            <person name="Hall N."/>
            <person name="Watson M."/>
            <person name="Adriaenssens E.M."/>
            <person name="Foster-Nyarko E."/>
            <person name="Jarju S."/>
            <person name="Secka A."/>
            <person name="Antonio M."/>
            <person name="Oren A."/>
            <person name="Chaudhuri R.R."/>
            <person name="La Ragione R."/>
            <person name="Hildebrand F."/>
            <person name="Pallen M.J."/>
        </authorList>
    </citation>
    <scope>NUCLEOTIDE SEQUENCE</scope>
    <source>
        <strain evidence="1">ChiSxjej1B13-7958</strain>
    </source>
</reference>
<dbReference type="Gene3D" id="3.40.190.10">
    <property type="entry name" value="Periplasmic binding protein-like II"/>
    <property type="match status" value="1"/>
</dbReference>